<reference evidence="2 3" key="1">
    <citation type="submission" date="2020-08" db="EMBL/GenBank/DDBJ databases">
        <title>Plant Genome Project.</title>
        <authorList>
            <person name="Zhang R.-G."/>
        </authorList>
    </citation>
    <scope>NUCLEOTIDE SEQUENCE [LARGE SCALE GENOMIC DNA]</scope>
    <source>
        <tissue evidence="2">Rhizome</tissue>
    </source>
</reference>
<dbReference type="OrthoDB" id="3355217at2759"/>
<comment type="caution">
    <text evidence="2">The sequence shown here is derived from an EMBL/GenBank/DDBJ whole genome shotgun (WGS) entry which is preliminary data.</text>
</comment>
<feature type="region of interest" description="Disordered" evidence="1">
    <location>
        <begin position="131"/>
        <end position="155"/>
    </location>
</feature>
<proteinExistence type="predicted"/>
<dbReference type="PANTHER" id="PTHR15852">
    <property type="entry name" value="PLASTID TRANSCRIPTIONALLY ACTIVE PROTEIN"/>
    <property type="match status" value="1"/>
</dbReference>
<evidence type="ECO:0000313" key="2">
    <source>
        <dbReference type="EMBL" id="KAG6536291.1"/>
    </source>
</evidence>
<dbReference type="AlphaFoldDB" id="A0A8J5HUQ7"/>
<dbReference type="PANTHER" id="PTHR15852:SF54">
    <property type="entry name" value="PROTEIN SSUH2 HOMOLOG"/>
    <property type="match status" value="1"/>
</dbReference>
<name>A0A8J5HUQ7_ZINOF</name>
<dbReference type="EMBL" id="JACMSC010000001">
    <property type="protein sequence ID" value="KAG6536291.1"/>
    <property type="molecule type" value="Genomic_DNA"/>
</dbReference>
<keyword evidence="3" id="KW-1185">Reference proteome</keyword>
<sequence>MAVLVPSVLAMAAGDSDDSPSVFLPRLVNGASRLAVSKPSWVVRTASNVRREKMKKPDPPCVVCAGSGRIDCHNCQGRGRTNCLELAMLPKGEWPRWCKVCSGSGLDYCHRCLGTGEYRDIMGFHLRKMKPPQRLGNPMDDHGTARGVHSTGDGS</sequence>
<evidence type="ECO:0000313" key="3">
    <source>
        <dbReference type="Proteomes" id="UP000734854"/>
    </source>
</evidence>
<organism evidence="2 3">
    <name type="scientific">Zingiber officinale</name>
    <name type="common">Ginger</name>
    <name type="synonym">Amomum zingiber</name>
    <dbReference type="NCBI Taxonomy" id="94328"/>
    <lineage>
        <taxon>Eukaryota</taxon>
        <taxon>Viridiplantae</taxon>
        <taxon>Streptophyta</taxon>
        <taxon>Embryophyta</taxon>
        <taxon>Tracheophyta</taxon>
        <taxon>Spermatophyta</taxon>
        <taxon>Magnoliopsida</taxon>
        <taxon>Liliopsida</taxon>
        <taxon>Zingiberales</taxon>
        <taxon>Zingiberaceae</taxon>
        <taxon>Zingiber</taxon>
    </lineage>
</organism>
<evidence type="ECO:0000256" key="1">
    <source>
        <dbReference type="SAM" id="MobiDB-lite"/>
    </source>
</evidence>
<accession>A0A8J5HUQ7</accession>
<gene>
    <name evidence="2" type="ORF">ZIOFF_001342</name>
</gene>
<protein>
    <submittedName>
        <fullName evidence="2">Uncharacterized protein</fullName>
    </submittedName>
</protein>
<dbReference type="Proteomes" id="UP000734854">
    <property type="component" value="Unassembled WGS sequence"/>
</dbReference>